<name>A0A0C4EE72_MAGP6</name>
<dbReference type="OMA" id="ANNDIRR"/>
<sequence>MSLNEETQPASAQRMYTARADGYDDSHHPALSRRFMAIADVRPGERVLVLCCGTGLEVILAAEAGAASVVGVDVTDAMLAKARAKLLLGDGDGLKTSSSNIRLYAGDVTRLDETVPELAGQVFDVVVCCSAFVLLAEPETVLRSWKRFLVPGGRLVVDVPHEHNLLPGLLLERAARRLSGGSVAAYPSNRTWVEDRHSFAHMLERAAGYAVEEVRVLDKVSGRGDVEYGIEQVDEQFEQAARSSITVGLPADEWVDKVRPLFREEWEKVAVDGKVVSVDAVYVYVARVA</sequence>
<dbReference type="PANTHER" id="PTHR43464:SF89">
    <property type="entry name" value="METHYLTRANSFERASE"/>
    <property type="match status" value="1"/>
</dbReference>
<dbReference type="PANTHER" id="PTHR43464">
    <property type="entry name" value="METHYLTRANSFERASE"/>
    <property type="match status" value="1"/>
</dbReference>
<dbReference type="STRING" id="644358.A0A0C4EE72"/>
<evidence type="ECO:0000313" key="3">
    <source>
        <dbReference type="EnsemblFungi" id="MAPG_11037T0"/>
    </source>
</evidence>
<proteinExistence type="predicted"/>
<dbReference type="CDD" id="cd02440">
    <property type="entry name" value="AdoMet_MTases"/>
    <property type="match status" value="1"/>
</dbReference>
<reference evidence="2" key="1">
    <citation type="submission" date="2010-05" db="EMBL/GenBank/DDBJ databases">
        <title>The Genome Sequence of Magnaporthe poae strain ATCC 64411.</title>
        <authorList>
            <consortium name="The Broad Institute Genome Sequencing Platform"/>
            <consortium name="Broad Institute Genome Sequencing Center for Infectious Disease"/>
            <person name="Ma L.-J."/>
            <person name="Dead R."/>
            <person name="Young S."/>
            <person name="Zeng Q."/>
            <person name="Koehrsen M."/>
            <person name="Alvarado L."/>
            <person name="Berlin A."/>
            <person name="Chapman S.B."/>
            <person name="Chen Z."/>
            <person name="Freedman E."/>
            <person name="Gellesch M."/>
            <person name="Goldberg J."/>
            <person name="Griggs A."/>
            <person name="Gujja S."/>
            <person name="Heilman E.R."/>
            <person name="Heiman D."/>
            <person name="Hepburn T."/>
            <person name="Howarth C."/>
            <person name="Jen D."/>
            <person name="Larson L."/>
            <person name="Mehta T."/>
            <person name="Neiman D."/>
            <person name="Pearson M."/>
            <person name="Roberts A."/>
            <person name="Saif S."/>
            <person name="Shea T."/>
            <person name="Shenoy N."/>
            <person name="Sisk P."/>
            <person name="Stolte C."/>
            <person name="Sykes S."/>
            <person name="Walk T."/>
            <person name="White J."/>
            <person name="Yandava C."/>
            <person name="Haas B."/>
            <person name="Nusbaum C."/>
            <person name="Birren B."/>
        </authorList>
    </citation>
    <scope>NUCLEOTIDE SEQUENCE</scope>
    <source>
        <strain evidence="2">ATCC 64411</strain>
    </source>
</reference>
<reference evidence="3" key="4">
    <citation type="journal article" date="2015" name="G3 (Bethesda)">
        <title>Genome sequences of three phytopathogenic species of the Magnaporthaceae family of fungi.</title>
        <authorList>
            <person name="Okagaki L.H."/>
            <person name="Nunes C.C."/>
            <person name="Sailsbery J."/>
            <person name="Clay B."/>
            <person name="Brown D."/>
            <person name="John T."/>
            <person name="Oh Y."/>
            <person name="Young N."/>
            <person name="Fitzgerald M."/>
            <person name="Haas B.J."/>
            <person name="Zeng Q."/>
            <person name="Young S."/>
            <person name="Adiconis X."/>
            <person name="Fan L."/>
            <person name="Levin J.Z."/>
            <person name="Mitchell T.K."/>
            <person name="Okubara P.A."/>
            <person name="Farman M.L."/>
            <person name="Kohn L.M."/>
            <person name="Birren B."/>
            <person name="Ma L.-J."/>
            <person name="Dean R.A."/>
        </authorList>
    </citation>
    <scope>NUCLEOTIDE SEQUENCE</scope>
    <source>
        <strain evidence="3">ATCC 64411 / 73-15</strain>
    </source>
</reference>
<keyword evidence="4" id="KW-1185">Reference proteome</keyword>
<dbReference type="EnsemblFungi" id="MAPG_11037T0">
    <property type="protein sequence ID" value="MAPG_11037T0"/>
    <property type="gene ID" value="MAPG_11037"/>
</dbReference>
<dbReference type="OrthoDB" id="6329284at2759"/>
<gene>
    <name evidence="2" type="ORF">MAPG_11037</name>
</gene>
<reference evidence="4" key="2">
    <citation type="submission" date="2010-05" db="EMBL/GenBank/DDBJ databases">
        <title>The genome sequence of Magnaporthe poae strain ATCC 64411.</title>
        <authorList>
            <person name="Ma L.-J."/>
            <person name="Dead R."/>
            <person name="Young S."/>
            <person name="Zeng Q."/>
            <person name="Koehrsen M."/>
            <person name="Alvarado L."/>
            <person name="Berlin A."/>
            <person name="Chapman S.B."/>
            <person name="Chen Z."/>
            <person name="Freedman E."/>
            <person name="Gellesch M."/>
            <person name="Goldberg J."/>
            <person name="Griggs A."/>
            <person name="Gujja S."/>
            <person name="Heilman E.R."/>
            <person name="Heiman D."/>
            <person name="Hepburn T."/>
            <person name="Howarth C."/>
            <person name="Jen D."/>
            <person name="Larson L."/>
            <person name="Mehta T."/>
            <person name="Neiman D."/>
            <person name="Pearson M."/>
            <person name="Roberts A."/>
            <person name="Saif S."/>
            <person name="Shea T."/>
            <person name="Shenoy N."/>
            <person name="Sisk P."/>
            <person name="Stolte C."/>
            <person name="Sykes S."/>
            <person name="Walk T."/>
            <person name="White J."/>
            <person name="Yandava C."/>
            <person name="Haas B."/>
            <person name="Nusbaum C."/>
            <person name="Birren B."/>
        </authorList>
    </citation>
    <scope>NUCLEOTIDE SEQUENCE [LARGE SCALE GENOMIC DNA]</scope>
    <source>
        <strain evidence="4">ATCC 64411 / 73-15</strain>
    </source>
</reference>
<evidence type="ECO:0000313" key="2">
    <source>
        <dbReference type="EMBL" id="KLU92090.1"/>
    </source>
</evidence>
<dbReference type="eggNOG" id="ENOG502RUDG">
    <property type="taxonomic scope" value="Eukaryota"/>
</dbReference>
<dbReference type="Proteomes" id="UP000011715">
    <property type="component" value="Unassembled WGS sequence"/>
</dbReference>
<dbReference type="InterPro" id="IPR029063">
    <property type="entry name" value="SAM-dependent_MTases_sf"/>
</dbReference>
<evidence type="ECO:0000313" key="4">
    <source>
        <dbReference type="Proteomes" id="UP000011715"/>
    </source>
</evidence>
<evidence type="ECO:0000259" key="1">
    <source>
        <dbReference type="Pfam" id="PF13649"/>
    </source>
</evidence>
<dbReference type="VEuPathDB" id="FungiDB:MAPG_11037"/>
<accession>A0A0C4EE72</accession>
<protein>
    <recommendedName>
        <fullName evidence="1">Methyltransferase domain-containing protein</fullName>
    </recommendedName>
</protein>
<reference evidence="2" key="3">
    <citation type="submission" date="2011-03" db="EMBL/GenBank/DDBJ databases">
        <title>Annotation of Magnaporthe poae ATCC 64411.</title>
        <authorList>
            <person name="Ma L.-J."/>
            <person name="Dead R."/>
            <person name="Young S.K."/>
            <person name="Zeng Q."/>
            <person name="Gargeya S."/>
            <person name="Fitzgerald M."/>
            <person name="Haas B."/>
            <person name="Abouelleil A."/>
            <person name="Alvarado L."/>
            <person name="Arachchi H.M."/>
            <person name="Berlin A."/>
            <person name="Brown A."/>
            <person name="Chapman S.B."/>
            <person name="Chen Z."/>
            <person name="Dunbar C."/>
            <person name="Freedman E."/>
            <person name="Gearin G."/>
            <person name="Gellesch M."/>
            <person name="Goldberg J."/>
            <person name="Griggs A."/>
            <person name="Gujja S."/>
            <person name="Heiman D."/>
            <person name="Howarth C."/>
            <person name="Larson L."/>
            <person name="Lui A."/>
            <person name="MacDonald P.J.P."/>
            <person name="Mehta T."/>
            <person name="Montmayeur A."/>
            <person name="Murphy C."/>
            <person name="Neiman D."/>
            <person name="Pearson M."/>
            <person name="Priest M."/>
            <person name="Roberts A."/>
            <person name="Saif S."/>
            <person name="Shea T."/>
            <person name="Shenoy N."/>
            <person name="Sisk P."/>
            <person name="Stolte C."/>
            <person name="Sykes S."/>
            <person name="Yandava C."/>
            <person name="Wortman J."/>
            <person name="Nusbaum C."/>
            <person name="Birren B."/>
        </authorList>
    </citation>
    <scope>NUCLEOTIDE SEQUENCE</scope>
    <source>
        <strain evidence="2">ATCC 64411</strain>
    </source>
</reference>
<organism evidence="3 4">
    <name type="scientific">Magnaporthiopsis poae (strain ATCC 64411 / 73-15)</name>
    <name type="common">Kentucky bluegrass fungus</name>
    <name type="synonym">Magnaporthe poae</name>
    <dbReference type="NCBI Taxonomy" id="644358"/>
    <lineage>
        <taxon>Eukaryota</taxon>
        <taxon>Fungi</taxon>
        <taxon>Dikarya</taxon>
        <taxon>Ascomycota</taxon>
        <taxon>Pezizomycotina</taxon>
        <taxon>Sordariomycetes</taxon>
        <taxon>Sordariomycetidae</taxon>
        <taxon>Magnaporthales</taxon>
        <taxon>Magnaporthaceae</taxon>
        <taxon>Magnaporthiopsis</taxon>
    </lineage>
</organism>
<dbReference type="EMBL" id="GL876979">
    <property type="protein sequence ID" value="KLU92090.1"/>
    <property type="molecule type" value="Genomic_DNA"/>
</dbReference>
<feature type="domain" description="Methyltransferase" evidence="1">
    <location>
        <begin position="47"/>
        <end position="153"/>
    </location>
</feature>
<dbReference type="Gene3D" id="3.40.50.150">
    <property type="entry name" value="Vaccinia Virus protein VP39"/>
    <property type="match status" value="1"/>
</dbReference>
<dbReference type="Pfam" id="PF13649">
    <property type="entry name" value="Methyltransf_25"/>
    <property type="match status" value="1"/>
</dbReference>
<dbReference type="SUPFAM" id="SSF53335">
    <property type="entry name" value="S-adenosyl-L-methionine-dependent methyltransferases"/>
    <property type="match status" value="1"/>
</dbReference>
<dbReference type="InterPro" id="IPR041698">
    <property type="entry name" value="Methyltransf_25"/>
</dbReference>
<dbReference type="AlphaFoldDB" id="A0A0C4EE72"/>
<reference evidence="3" key="5">
    <citation type="submission" date="2015-06" db="UniProtKB">
        <authorList>
            <consortium name="EnsemblFungi"/>
        </authorList>
    </citation>
    <scope>IDENTIFICATION</scope>
    <source>
        <strain evidence="3">ATCC 64411</strain>
    </source>
</reference>
<dbReference type="GO" id="GO:0010420">
    <property type="term" value="F:polyprenyldihydroxybenzoate methyltransferase activity"/>
    <property type="evidence" value="ECO:0007669"/>
    <property type="project" value="TreeGrafter"/>
</dbReference>
<dbReference type="EMBL" id="ADBL01002714">
    <property type="status" value="NOT_ANNOTATED_CDS"/>
    <property type="molecule type" value="Genomic_DNA"/>
</dbReference>